<dbReference type="Proteomes" id="UP000092093">
    <property type="component" value="Unassembled WGS sequence"/>
</dbReference>
<dbReference type="EMBL" id="LJOW01001119">
    <property type="protein sequence ID" value="OBQ31601.1"/>
    <property type="molecule type" value="Genomic_DNA"/>
</dbReference>
<protein>
    <submittedName>
        <fullName evidence="2">Uncharacterized protein</fullName>
    </submittedName>
</protein>
<evidence type="ECO:0000313" key="3">
    <source>
        <dbReference type="Proteomes" id="UP000092093"/>
    </source>
</evidence>
<name>A0A1B7W3B5_APHFL</name>
<feature type="non-terminal residue" evidence="2">
    <location>
        <position position="93"/>
    </location>
</feature>
<dbReference type="AlphaFoldDB" id="A0A1B7W3B5"/>
<accession>A0A1B7W3B5</accession>
<evidence type="ECO:0000313" key="2">
    <source>
        <dbReference type="EMBL" id="OBQ31601.1"/>
    </source>
</evidence>
<evidence type="ECO:0000256" key="1">
    <source>
        <dbReference type="SAM" id="MobiDB-lite"/>
    </source>
</evidence>
<proteinExistence type="predicted"/>
<reference evidence="2 3" key="1">
    <citation type="submission" date="2015-09" db="EMBL/GenBank/DDBJ databases">
        <title>Aphanizomenon flos-aquae WA102.</title>
        <authorList>
            <person name="Driscoll C."/>
        </authorList>
    </citation>
    <scope>NUCLEOTIDE SEQUENCE [LARGE SCALE GENOMIC DNA]</scope>
    <source>
        <strain evidence="2">WA102</strain>
    </source>
</reference>
<comment type="caution">
    <text evidence="2">The sequence shown here is derived from an EMBL/GenBank/DDBJ whole genome shotgun (WGS) entry which is preliminary data.</text>
</comment>
<feature type="region of interest" description="Disordered" evidence="1">
    <location>
        <begin position="1"/>
        <end position="32"/>
    </location>
</feature>
<organism evidence="2 3">
    <name type="scientific">Aphanizomenon flos-aquae WA102</name>
    <dbReference type="NCBI Taxonomy" id="1710896"/>
    <lineage>
        <taxon>Bacteria</taxon>
        <taxon>Bacillati</taxon>
        <taxon>Cyanobacteriota</taxon>
        <taxon>Cyanophyceae</taxon>
        <taxon>Nostocales</taxon>
        <taxon>Aphanizomenonaceae</taxon>
        <taxon>Aphanizomenon</taxon>
    </lineage>
</organism>
<gene>
    <name evidence="2" type="ORF">AN484_28880</name>
</gene>
<sequence length="93" mass="9167">MDDSSAYAAVALSTFGSPDGPAPPHNDAEGAGLSLAELSDAEPRQDKAQLDTASTEAATTVAGARAGAAGLAKSAWGLFSSVMNTVAAWLGSD</sequence>